<dbReference type="Proteomes" id="UP001279012">
    <property type="component" value="Unassembled WGS sequence"/>
</dbReference>
<evidence type="ECO:0000256" key="1">
    <source>
        <dbReference type="ARBA" id="ARBA00005384"/>
    </source>
</evidence>
<keyword evidence="2" id="KW-0663">Pyridoxal phosphate</keyword>
<dbReference type="PANTHER" id="PTHR46577:SF2">
    <property type="entry name" value="TRANSCRIPTIONAL REGULATORY PROTEIN"/>
    <property type="match status" value="1"/>
</dbReference>
<keyword evidence="4" id="KW-0238">DNA-binding</keyword>
<dbReference type="CDD" id="cd00609">
    <property type="entry name" value="AAT_like"/>
    <property type="match status" value="1"/>
</dbReference>
<comment type="caution">
    <text evidence="7">The sequence shown here is derived from an EMBL/GenBank/DDBJ whole genome shotgun (WGS) entry which is preliminary data.</text>
</comment>
<dbReference type="SUPFAM" id="SSF53383">
    <property type="entry name" value="PLP-dependent transferases"/>
    <property type="match status" value="1"/>
</dbReference>
<dbReference type="EMBL" id="JAWZZT010000002">
    <property type="protein sequence ID" value="MDX7013520.1"/>
    <property type="molecule type" value="Genomic_DNA"/>
</dbReference>
<dbReference type="SUPFAM" id="SSF46785">
    <property type="entry name" value="Winged helix' DNA-binding domain"/>
    <property type="match status" value="1"/>
</dbReference>
<evidence type="ECO:0000256" key="4">
    <source>
        <dbReference type="ARBA" id="ARBA00023125"/>
    </source>
</evidence>
<dbReference type="InterPro" id="IPR051446">
    <property type="entry name" value="HTH_trans_reg/aminotransferase"/>
</dbReference>
<evidence type="ECO:0000313" key="8">
    <source>
        <dbReference type="EMBL" id="MEA8801921.1"/>
    </source>
</evidence>
<evidence type="ECO:0000256" key="3">
    <source>
        <dbReference type="ARBA" id="ARBA00023015"/>
    </source>
</evidence>
<dbReference type="InterPro" id="IPR004839">
    <property type="entry name" value="Aminotransferase_I/II_large"/>
</dbReference>
<comment type="similarity">
    <text evidence="1">In the C-terminal section; belongs to the class-I pyridoxal-phosphate-dependent aminotransferase family.</text>
</comment>
<dbReference type="CDD" id="cd07377">
    <property type="entry name" value="WHTH_GntR"/>
    <property type="match status" value="1"/>
</dbReference>
<dbReference type="InterPro" id="IPR015421">
    <property type="entry name" value="PyrdxlP-dep_Trfase_major"/>
</dbReference>
<dbReference type="EMBL" id="JARELW010000010">
    <property type="protein sequence ID" value="MEA8801921.1"/>
    <property type="molecule type" value="Genomic_DNA"/>
</dbReference>
<proteinExistence type="inferred from homology"/>
<dbReference type="InterPro" id="IPR015424">
    <property type="entry name" value="PyrdxlP-dep_Trfase"/>
</dbReference>
<reference evidence="7" key="2">
    <citation type="submission" date="2023-11" db="EMBL/GenBank/DDBJ databases">
        <title>Detection of rare carbapenemases in Enterobacterales - comparison of two colorimetric and two CIM-based carbapenemase assays.</title>
        <authorList>
            <person name="Schaffarczyk L."/>
            <person name="Noster J."/>
            <person name="Stelzer Y."/>
            <person name="Sattler J."/>
            <person name="Gatermann S."/>
            <person name="Hamprecht A."/>
        </authorList>
    </citation>
    <scope>NUCLEOTIDE SEQUENCE</scope>
    <source>
        <strain evidence="7">CIM-Cont-037</strain>
    </source>
</reference>
<keyword evidence="7" id="KW-0032">Aminotransferase</keyword>
<dbReference type="GO" id="GO:0030170">
    <property type="term" value="F:pyridoxal phosphate binding"/>
    <property type="evidence" value="ECO:0007669"/>
    <property type="project" value="InterPro"/>
</dbReference>
<protein>
    <submittedName>
        <fullName evidence="7">PLP-dependent aminotransferase family protein</fullName>
    </submittedName>
</protein>
<dbReference type="AlphaFoldDB" id="A0AAW9DZ00"/>
<evidence type="ECO:0000313" key="7">
    <source>
        <dbReference type="EMBL" id="MDX7013520.1"/>
    </source>
</evidence>
<keyword evidence="7" id="KW-0808">Transferase</keyword>
<dbReference type="GO" id="GO:0003700">
    <property type="term" value="F:DNA-binding transcription factor activity"/>
    <property type="evidence" value="ECO:0007669"/>
    <property type="project" value="InterPro"/>
</dbReference>
<organism evidence="7 9">
    <name type="scientific">Klebsiella aerogenes</name>
    <name type="common">Enterobacter aerogenes</name>
    <dbReference type="NCBI Taxonomy" id="548"/>
    <lineage>
        <taxon>Bacteria</taxon>
        <taxon>Pseudomonadati</taxon>
        <taxon>Pseudomonadota</taxon>
        <taxon>Gammaproteobacteria</taxon>
        <taxon>Enterobacterales</taxon>
        <taxon>Enterobacteriaceae</taxon>
        <taxon>Klebsiella/Raoultella group</taxon>
        <taxon>Klebsiella</taxon>
    </lineage>
</organism>
<evidence type="ECO:0000313" key="9">
    <source>
        <dbReference type="Proteomes" id="UP001279012"/>
    </source>
</evidence>
<dbReference type="Gene3D" id="1.10.10.10">
    <property type="entry name" value="Winged helix-like DNA-binding domain superfamily/Winged helix DNA-binding domain"/>
    <property type="match status" value="1"/>
</dbReference>
<dbReference type="GO" id="GO:0003677">
    <property type="term" value="F:DNA binding"/>
    <property type="evidence" value="ECO:0007669"/>
    <property type="project" value="UniProtKB-KW"/>
</dbReference>
<evidence type="ECO:0000256" key="5">
    <source>
        <dbReference type="ARBA" id="ARBA00023163"/>
    </source>
</evidence>
<sequence>MFSEIFAFLTGKISGTVRRVKASIRGSPIFSLSQLQLVNGTAKVTQIVDFISAAIIGGQLLPGSRLPSLREFCDQVETSKFTVVEALERLRARGLITSIQGRGYFVSHARQTTEIDADKPLSLVSPDLHSRLKHAFAKSSDILRPGCGFLPEEWLDTEFFRKALRQIIRKPQLKFSEYGNPRGYLPLRKTLQMKMNEAGISVPVEQIIMANSTMNAIDMLFRILIKPGDTVLIDDPCYFNFRASLSQHQANVVFIPRGHTGVDIDELETLLKESRPRAYLTSGLMHNPTGQSYSLEEMFALITVLNRYDCHLIEDDLYHDLMEPATKPMSALAGLTNASYISGFSKLLSANMRVAYIATNPLLAEKLVQLKQQTGGVTCEFTEQTLHQFFRDGSYNRHQRRLIGNLSDVSSRVKSWLQEAGCRFPVVHSYGLFLWAELPEHIDSETLAERALAQGLALAPGTLFCQKAEGLRYMRFNIAHSHNDKVAALVTRLLKP</sequence>
<dbReference type="InterPro" id="IPR036388">
    <property type="entry name" value="WH-like_DNA-bd_sf"/>
</dbReference>
<dbReference type="GO" id="GO:0008483">
    <property type="term" value="F:transaminase activity"/>
    <property type="evidence" value="ECO:0007669"/>
    <property type="project" value="UniProtKB-KW"/>
</dbReference>
<feature type="domain" description="HTH gntR-type" evidence="6">
    <location>
        <begin position="41"/>
        <end position="109"/>
    </location>
</feature>
<evidence type="ECO:0000259" key="6">
    <source>
        <dbReference type="PROSITE" id="PS50949"/>
    </source>
</evidence>
<dbReference type="InterPro" id="IPR015422">
    <property type="entry name" value="PyrdxlP-dep_Trfase_small"/>
</dbReference>
<dbReference type="Proteomes" id="UP001303386">
    <property type="component" value="Unassembled WGS sequence"/>
</dbReference>
<dbReference type="PROSITE" id="PS50949">
    <property type="entry name" value="HTH_GNTR"/>
    <property type="match status" value="1"/>
</dbReference>
<name>A0AAW9DZ00_KLEAE</name>
<keyword evidence="5" id="KW-0804">Transcription</keyword>
<dbReference type="RefSeq" id="WP_223575817.1">
    <property type="nucleotide sequence ID" value="NZ_BGNU01000012.1"/>
</dbReference>
<dbReference type="InterPro" id="IPR036390">
    <property type="entry name" value="WH_DNA-bd_sf"/>
</dbReference>
<dbReference type="PANTHER" id="PTHR46577">
    <property type="entry name" value="HTH-TYPE TRANSCRIPTIONAL REGULATORY PROTEIN GABR"/>
    <property type="match status" value="1"/>
</dbReference>
<accession>A0AAW9DZ00</accession>
<evidence type="ECO:0000256" key="2">
    <source>
        <dbReference type="ARBA" id="ARBA00022898"/>
    </source>
</evidence>
<gene>
    <name evidence="8" type="ORF">PZT46_22040</name>
    <name evidence="7" type="ORF">SJ059_03400</name>
</gene>
<dbReference type="SMART" id="SM00345">
    <property type="entry name" value="HTH_GNTR"/>
    <property type="match status" value="1"/>
</dbReference>
<dbReference type="Pfam" id="PF00155">
    <property type="entry name" value="Aminotran_1_2"/>
    <property type="match status" value="1"/>
</dbReference>
<dbReference type="Pfam" id="PF00392">
    <property type="entry name" value="GntR"/>
    <property type="match status" value="1"/>
</dbReference>
<reference evidence="8" key="1">
    <citation type="journal article" date="2023" name="J. Hosp. Infect.">
        <title>Cross-contamination of carbapenem-resistant Gram-negative bacteria between patients and hospital environment in the first year of a newly built surgical ward.</title>
        <authorList>
            <person name="Boutin S."/>
            <person name="Scherrer M."/>
            <person name="Spath I."/>
            <person name="Kocer K."/>
            <person name="Heeg K."/>
            <person name="Nurjadi D."/>
        </authorList>
    </citation>
    <scope>NUCLEOTIDE SEQUENCE</scope>
    <source>
        <strain evidence="8">KE10384</strain>
    </source>
</reference>
<keyword evidence="3" id="KW-0805">Transcription regulation</keyword>
<dbReference type="Gene3D" id="3.40.640.10">
    <property type="entry name" value="Type I PLP-dependent aspartate aminotransferase-like (Major domain)"/>
    <property type="match status" value="1"/>
</dbReference>
<dbReference type="InterPro" id="IPR000524">
    <property type="entry name" value="Tscrpt_reg_HTH_GntR"/>
</dbReference>
<dbReference type="Gene3D" id="3.90.1150.10">
    <property type="entry name" value="Aspartate Aminotransferase, domain 1"/>
    <property type="match status" value="1"/>
</dbReference>